<sequence length="38" mass="4213">MVMYTLACTQAPTFKNLPIHVESPTASFHLTASFTERA</sequence>
<name>A0A0E9XPP2_ANGAN</name>
<organism evidence="1">
    <name type="scientific">Anguilla anguilla</name>
    <name type="common">European freshwater eel</name>
    <name type="synonym">Muraena anguilla</name>
    <dbReference type="NCBI Taxonomy" id="7936"/>
    <lineage>
        <taxon>Eukaryota</taxon>
        <taxon>Metazoa</taxon>
        <taxon>Chordata</taxon>
        <taxon>Craniata</taxon>
        <taxon>Vertebrata</taxon>
        <taxon>Euteleostomi</taxon>
        <taxon>Actinopterygii</taxon>
        <taxon>Neopterygii</taxon>
        <taxon>Teleostei</taxon>
        <taxon>Anguilliformes</taxon>
        <taxon>Anguillidae</taxon>
        <taxon>Anguilla</taxon>
    </lineage>
</organism>
<accession>A0A0E9XPP2</accession>
<reference evidence="1" key="2">
    <citation type="journal article" date="2015" name="Fish Shellfish Immunol.">
        <title>Early steps in the European eel (Anguilla anguilla)-Vibrio vulnificus interaction in the gills: Role of the RtxA13 toxin.</title>
        <authorList>
            <person name="Callol A."/>
            <person name="Pajuelo D."/>
            <person name="Ebbesson L."/>
            <person name="Teles M."/>
            <person name="MacKenzie S."/>
            <person name="Amaro C."/>
        </authorList>
    </citation>
    <scope>NUCLEOTIDE SEQUENCE</scope>
</reference>
<proteinExistence type="predicted"/>
<reference evidence="1" key="1">
    <citation type="submission" date="2014-11" db="EMBL/GenBank/DDBJ databases">
        <authorList>
            <person name="Amaro Gonzalez C."/>
        </authorList>
    </citation>
    <scope>NUCLEOTIDE SEQUENCE</scope>
</reference>
<evidence type="ECO:0000313" key="1">
    <source>
        <dbReference type="EMBL" id="JAI04615.1"/>
    </source>
</evidence>
<protein>
    <submittedName>
        <fullName evidence="1">Uncharacterized protein</fullName>
    </submittedName>
</protein>
<dbReference type="EMBL" id="GBXM01003963">
    <property type="protein sequence ID" value="JAI04615.1"/>
    <property type="molecule type" value="Transcribed_RNA"/>
</dbReference>
<dbReference type="AlphaFoldDB" id="A0A0E9XPP2"/>